<dbReference type="OrthoDB" id="414075at2759"/>
<accession>A0A0N0P603</accession>
<protein>
    <submittedName>
        <fullName evidence="2">Uncharacterized protein</fullName>
    </submittedName>
</protein>
<dbReference type="Pfam" id="PF04857">
    <property type="entry name" value="CAF1"/>
    <property type="match status" value="1"/>
</dbReference>
<comment type="similarity">
    <text evidence="1">Belongs to the CAF1 family.</text>
</comment>
<evidence type="ECO:0000313" key="3">
    <source>
        <dbReference type="Proteomes" id="UP000038009"/>
    </source>
</evidence>
<proteinExistence type="inferred from homology"/>
<dbReference type="InterPro" id="IPR051181">
    <property type="entry name" value="CAF1_poly(A)_ribonucleases"/>
</dbReference>
<dbReference type="GO" id="GO:0000175">
    <property type="term" value="F:3'-5'-RNA exonuclease activity"/>
    <property type="evidence" value="ECO:0007669"/>
    <property type="project" value="TreeGrafter"/>
</dbReference>
<dbReference type="EMBL" id="LJSK01000104">
    <property type="protein sequence ID" value="KPI87059.1"/>
    <property type="molecule type" value="Genomic_DNA"/>
</dbReference>
<evidence type="ECO:0000256" key="1">
    <source>
        <dbReference type="ARBA" id="ARBA00008372"/>
    </source>
</evidence>
<organism evidence="2 3">
    <name type="scientific">Leptomonas seymouri</name>
    <dbReference type="NCBI Taxonomy" id="5684"/>
    <lineage>
        <taxon>Eukaryota</taxon>
        <taxon>Discoba</taxon>
        <taxon>Euglenozoa</taxon>
        <taxon>Kinetoplastea</taxon>
        <taxon>Metakinetoplastina</taxon>
        <taxon>Trypanosomatida</taxon>
        <taxon>Trypanosomatidae</taxon>
        <taxon>Leishmaniinae</taxon>
        <taxon>Leptomonas</taxon>
    </lineage>
</organism>
<reference evidence="2 3" key="1">
    <citation type="journal article" date="2015" name="PLoS Pathog.">
        <title>Leptomonas seymouri: Adaptations to the Dixenous Life Cycle Analyzed by Genome Sequencing, Transcriptome Profiling and Co-infection with Leishmania donovani.</title>
        <authorList>
            <person name="Kraeva N."/>
            <person name="Butenko A."/>
            <person name="Hlavacova J."/>
            <person name="Kostygov A."/>
            <person name="Myskova J."/>
            <person name="Grybchuk D."/>
            <person name="Lestinova T."/>
            <person name="Votypka J."/>
            <person name="Volf P."/>
            <person name="Opperdoes F."/>
            <person name="Flegontov P."/>
            <person name="Lukes J."/>
            <person name="Yurchenko V."/>
        </authorList>
    </citation>
    <scope>NUCLEOTIDE SEQUENCE [LARGE SCALE GENOMIC DNA]</scope>
    <source>
        <strain evidence="2 3">ATCC 30220</strain>
    </source>
</reference>
<dbReference type="PANTHER" id="PTHR15092:SF22">
    <property type="entry name" value="POLY(A)-SPECIFIC RIBONUCLEASE PNLDC1"/>
    <property type="match status" value="1"/>
</dbReference>
<comment type="caution">
    <text evidence="2">The sequence shown here is derived from an EMBL/GenBank/DDBJ whole genome shotgun (WGS) entry which is preliminary data.</text>
</comment>
<dbReference type="GO" id="GO:0003723">
    <property type="term" value="F:RNA binding"/>
    <property type="evidence" value="ECO:0007669"/>
    <property type="project" value="TreeGrafter"/>
</dbReference>
<dbReference type="InterPro" id="IPR036397">
    <property type="entry name" value="RNaseH_sf"/>
</dbReference>
<keyword evidence="3" id="KW-1185">Reference proteome</keyword>
<sequence length="513" mass="58606">MDITKYNHLLALADFAKEIKRCDFCAVDQEMTGVDIPGVTPPLGASPEDVYHAKRMAVEAYNAFQMGIALFTKIDDSSYEVRPYNFYLLNSTGDLRLGLPAITFLAANHMNFQLWLTSGIAFCNQNEEQAFEERQQIVFADDSEQRIANECATAADDLLSACDGTWVKELSCTTDLAKRLKRFVERRSDYRLSVVYEGKPYIAQKIKLTLRKLSDTEWAAEKEKVSLQLERQRAEALGFRQFWKVLVDSKKPIVGHNFMQDVMFMFHMHQEPLPKSYAQFKHQLQKYLPEIYDTKTIAGKISGNAVFQTTHLSAVYQECRRRAELTPDAFSRKFKLPPGFYSYNDQAVKTQNKAHEAAYDAYMTGVVFCIFREMYANCTAEAKNIVSAFGSVYYMCIDEADKLVNNCTFVVKCDIPCSVEDIESLLYLTEESDTVGDDSGKTNTGKLPYMVNEITSYKETSLFTSFCVRWKTSISLEQFQERIKSLCEKSLISDKNVNLELLPRITVCELIYS</sequence>
<dbReference type="SUPFAM" id="SSF53098">
    <property type="entry name" value="Ribonuclease H-like"/>
    <property type="match status" value="1"/>
</dbReference>
<dbReference type="InterPro" id="IPR012337">
    <property type="entry name" value="RNaseH-like_sf"/>
</dbReference>
<dbReference type="VEuPathDB" id="TriTrypDB:Lsey_0104_0190"/>
<dbReference type="InterPro" id="IPR006941">
    <property type="entry name" value="RNase_CAF1"/>
</dbReference>
<dbReference type="OMA" id="SCDRASC"/>
<gene>
    <name evidence="2" type="ORF">ABL78_3871</name>
</gene>
<dbReference type="AlphaFoldDB" id="A0A0N0P603"/>
<name>A0A0N0P603_LEPSE</name>
<dbReference type="PANTHER" id="PTHR15092">
    <property type="entry name" value="POLY A -SPECIFIC RIBONUCLEASE/TARGET OF EGR1, MEMBER 1"/>
    <property type="match status" value="1"/>
</dbReference>
<evidence type="ECO:0000313" key="2">
    <source>
        <dbReference type="EMBL" id="KPI87059.1"/>
    </source>
</evidence>
<dbReference type="Proteomes" id="UP000038009">
    <property type="component" value="Unassembled WGS sequence"/>
</dbReference>
<dbReference type="Gene3D" id="3.30.420.10">
    <property type="entry name" value="Ribonuclease H-like superfamily/Ribonuclease H"/>
    <property type="match status" value="2"/>
</dbReference>